<proteinExistence type="predicted"/>
<feature type="signal peptide" evidence="1">
    <location>
        <begin position="1"/>
        <end position="34"/>
    </location>
</feature>
<reference evidence="2 3" key="1">
    <citation type="journal article" date="2015" name="Proc. Natl. Acad. Sci. U.S.A.">
        <title>Expanded metabolic versatility of ubiquitous nitrite-oxidizing bacteria from the genus Nitrospira.</title>
        <authorList>
            <person name="Koch H."/>
            <person name="Lucker S."/>
            <person name="Albertsen M."/>
            <person name="Kitzinger K."/>
            <person name="Herbold C."/>
            <person name="Spieck E."/>
            <person name="Nielsen P.H."/>
            <person name="Wagner M."/>
            <person name="Daims H."/>
        </authorList>
    </citation>
    <scope>NUCLEOTIDE SEQUENCE [LARGE SCALE GENOMIC DNA]</scope>
    <source>
        <strain evidence="2 3">NSP M-1</strain>
    </source>
</reference>
<dbReference type="PATRIC" id="fig|42253.5.peg.1353"/>
<dbReference type="RefSeq" id="WP_053379065.1">
    <property type="nucleotide sequence ID" value="NZ_CP011801.1"/>
</dbReference>
<dbReference type="AlphaFoldDB" id="A0A0K2GAA7"/>
<protein>
    <recommendedName>
        <fullName evidence="4">Phospholipase C/D domain-containing protein</fullName>
    </recommendedName>
</protein>
<organism evidence="2 3">
    <name type="scientific">Nitrospira moscoviensis</name>
    <dbReference type="NCBI Taxonomy" id="42253"/>
    <lineage>
        <taxon>Bacteria</taxon>
        <taxon>Pseudomonadati</taxon>
        <taxon>Nitrospirota</taxon>
        <taxon>Nitrospiria</taxon>
        <taxon>Nitrospirales</taxon>
        <taxon>Nitrospiraceae</taxon>
        <taxon>Nitrospira</taxon>
    </lineage>
</organism>
<keyword evidence="3" id="KW-1185">Reference proteome</keyword>
<name>A0A0K2GAA7_NITMO</name>
<dbReference type="EMBL" id="CP011801">
    <property type="protein sequence ID" value="ALA57809.1"/>
    <property type="molecule type" value="Genomic_DNA"/>
</dbReference>
<keyword evidence="1" id="KW-0732">Signal</keyword>
<sequence length="342" mass="38329">MHFPIVTARRHKQIWLIVATFAFMTQIAPATAMAYNDDGHFYTVVSIAHAHLPPYNGHTQDDAVLMALCAQIPDLAKEYDAVSLRVRTIPSITGSFWGMFSSCWGTDVCHMVTVHHYLHGLTDGKAEDVTRAAKATLSALLRDLETGEQEEHGSRVCAAGFAIHLLGDSFAHRRLSTPTRMYAPGMGHFRDNHDPDFILFNPDRSHNYVAYAQALDETLQSQSAPSRWTTLRELLSQMQPGAHRDNLYNEKRLRDAFLNTLRADGTDHTPIWAPYKPPLESGNEDLVLSRTCKDVLDGYTVRDVNCNTVWKLYRQAAVQAFAQEKIKPTCDTDDGWSDGVSP</sequence>
<gene>
    <name evidence="2" type="ORF">NITMOv2_1382</name>
</gene>
<dbReference type="KEGG" id="nmv:NITMOv2_1382"/>
<feature type="chain" id="PRO_5005476856" description="Phospholipase C/D domain-containing protein" evidence="1">
    <location>
        <begin position="35"/>
        <end position="342"/>
    </location>
</feature>
<dbReference type="STRING" id="42253.NITMOv2_1382"/>
<dbReference type="Proteomes" id="UP000069205">
    <property type="component" value="Chromosome"/>
</dbReference>
<accession>A0A0K2GAA7</accession>
<evidence type="ECO:0008006" key="4">
    <source>
        <dbReference type="Google" id="ProtNLM"/>
    </source>
</evidence>
<evidence type="ECO:0000313" key="3">
    <source>
        <dbReference type="Proteomes" id="UP000069205"/>
    </source>
</evidence>
<evidence type="ECO:0000256" key="1">
    <source>
        <dbReference type="SAM" id="SignalP"/>
    </source>
</evidence>
<evidence type="ECO:0000313" key="2">
    <source>
        <dbReference type="EMBL" id="ALA57809.1"/>
    </source>
</evidence>